<evidence type="ECO:0000256" key="1">
    <source>
        <dbReference type="ARBA" id="ARBA00006987"/>
    </source>
</evidence>
<dbReference type="SUPFAM" id="SSF53850">
    <property type="entry name" value="Periplasmic binding protein-like II"/>
    <property type="match status" value="1"/>
</dbReference>
<dbReference type="EMBL" id="UWPJ01000010">
    <property type="protein sequence ID" value="VCU69101.1"/>
    <property type="molecule type" value="Genomic_DNA"/>
</dbReference>
<dbReference type="PANTHER" id="PTHR42928:SF5">
    <property type="entry name" value="BLR1237 PROTEIN"/>
    <property type="match status" value="1"/>
</dbReference>
<accession>A0A3P4AZV4</accession>
<dbReference type="OrthoDB" id="8678477at2"/>
<evidence type="ECO:0000256" key="2">
    <source>
        <dbReference type="SAM" id="SignalP"/>
    </source>
</evidence>
<dbReference type="Gene3D" id="3.40.190.150">
    <property type="entry name" value="Bordetella uptake gene, domain 1"/>
    <property type="match status" value="1"/>
</dbReference>
<evidence type="ECO:0000313" key="4">
    <source>
        <dbReference type="Proteomes" id="UP000277294"/>
    </source>
</evidence>
<organism evidence="3 4">
    <name type="scientific">Pigmentiphaga humi</name>
    <dbReference type="NCBI Taxonomy" id="2478468"/>
    <lineage>
        <taxon>Bacteria</taxon>
        <taxon>Pseudomonadati</taxon>
        <taxon>Pseudomonadota</taxon>
        <taxon>Betaproteobacteria</taxon>
        <taxon>Burkholderiales</taxon>
        <taxon>Alcaligenaceae</taxon>
        <taxon>Pigmentiphaga</taxon>
    </lineage>
</organism>
<evidence type="ECO:0000313" key="3">
    <source>
        <dbReference type="EMBL" id="VCU69101.1"/>
    </source>
</evidence>
<dbReference type="PROSITE" id="PS51257">
    <property type="entry name" value="PROKAR_LIPOPROTEIN"/>
    <property type="match status" value="1"/>
</dbReference>
<dbReference type="AlphaFoldDB" id="A0A3P4AZV4"/>
<name>A0A3P4AZV4_9BURK</name>
<keyword evidence="4" id="KW-1185">Reference proteome</keyword>
<feature type="chain" id="PRO_5018150889" evidence="2">
    <location>
        <begin position="25"/>
        <end position="325"/>
    </location>
</feature>
<proteinExistence type="inferred from homology"/>
<dbReference type="Pfam" id="PF03401">
    <property type="entry name" value="TctC"/>
    <property type="match status" value="1"/>
</dbReference>
<keyword evidence="2" id="KW-0732">Signal</keyword>
<sequence>MNRMTSLIKSAAVAAFALGCSVSAAQQPYPSKPVRVVVPYAPGGAGDLVSRIVTRKVGEIMGQAFVVDNRPGAGAIAASEAVAKAEPDGYTILLTGNNFAINRALFKSLPNDVMNDFNHISTLAFFEMVMVVADDSPFKTVQDVLDYARANPGKLNIGSINVGSTQQLAAVLFQTAAGIQAQVVPYRSSAEVISALRSKDVQVGMELMPPVMGQLSSGALRAIGVASLKRSPLLPQVPTIDQSGVPGYEASSWNGLSAPPGTPPEVVASLQKAIARAIADPEVSQKLVAAGTVPRAGTSEQIRDQLNSDYTKWKKVIEQANIPLQ</sequence>
<gene>
    <name evidence="3" type="ORF">PIGHUM_01161</name>
</gene>
<keyword evidence="3" id="KW-0675">Receptor</keyword>
<dbReference type="CDD" id="cd13578">
    <property type="entry name" value="PBP2_Bug27"/>
    <property type="match status" value="1"/>
</dbReference>
<dbReference type="Gene3D" id="3.40.190.10">
    <property type="entry name" value="Periplasmic binding protein-like II"/>
    <property type="match status" value="1"/>
</dbReference>
<dbReference type="InterPro" id="IPR042100">
    <property type="entry name" value="Bug_dom1"/>
</dbReference>
<feature type="signal peptide" evidence="2">
    <location>
        <begin position="1"/>
        <end position="24"/>
    </location>
</feature>
<dbReference type="PIRSF" id="PIRSF017082">
    <property type="entry name" value="YflP"/>
    <property type="match status" value="1"/>
</dbReference>
<dbReference type="PANTHER" id="PTHR42928">
    <property type="entry name" value="TRICARBOXYLATE-BINDING PROTEIN"/>
    <property type="match status" value="1"/>
</dbReference>
<dbReference type="Proteomes" id="UP000277294">
    <property type="component" value="Unassembled WGS sequence"/>
</dbReference>
<dbReference type="RefSeq" id="WP_160142177.1">
    <property type="nucleotide sequence ID" value="NZ_UWPJ01000010.1"/>
</dbReference>
<protein>
    <submittedName>
        <fullName evidence="3">Tripartite tricarboxylate transporter family receptor</fullName>
    </submittedName>
</protein>
<reference evidence="3 4" key="1">
    <citation type="submission" date="2018-10" db="EMBL/GenBank/DDBJ databases">
        <authorList>
            <person name="Criscuolo A."/>
        </authorList>
    </citation>
    <scope>NUCLEOTIDE SEQUENCE [LARGE SCALE GENOMIC DNA]</scope>
    <source>
        <strain evidence="3">DnA1</strain>
    </source>
</reference>
<dbReference type="InterPro" id="IPR005064">
    <property type="entry name" value="BUG"/>
</dbReference>
<comment type="similarity">
    <text evidence="1">Belongs to the UPF0065 (bug) family.</text>
</comment>